<evidence type="ECO:0000256" key="2">
    <source>
        <dbReference type="SAM" id="MobiDB-lite"/>
    </source>
</evidence>
<feature type="domain" description="Pyrroline-5-carboxylate reductase catalytic N-terminal" evidence="3">
    <location>
        <begin position="58"/>
        <end position="146"/>
    </location>
</feature>
<dbReference type="RefSeq" id="WP_324770840.1">
    <property type="nucleotide sequence ID" value="NZ_BAAATS010000028.1"/>
</dbReference>
<reference evidence="4 5" key="1">
    <citation type="submission" date="2022-10" db="EMBL/GenBank/DDBJ databases">
        <authorList>
            <person name="Xie J."/>
            <person name="Shen N."/>
        </authorList>
    </citation>
    <scope>NUCLEOTIDE SEQUENCE [LARGE SCALE GENOMIC DNA]</scope>
    <source>
        <strain evidence="4 5">DSM 41681</strain>
    </source>
</reference>
<evidence type="ECO:0000313" key="5">
    <source>
        <dbReference type="Proteomes" id="UP001352223"/>
    </source>
</evidence>
<dbReference type="InterPro" id="IPR036291">
    <property type="entry name" value="NAD(P)-bd_dom_sf"/>
</dbReference>
<protein>
    <submittedName>
        <fullName evidence="4">NADPH-dependent F420 reductase</fullName>
    </submittedName>
</protein>
<dbReference type="Proteomes" id="UP001352223">
    <property type="component" value="Unassembled WGS sequence"/>
</dbReference>
<dbReference type="Gene3D" id="3.40.50.720">
    <property type="entry name" value="NAD(P)-binding Rossmann-like Domain"/>
    <property type="match status" value="1"/>
</dbReference>
<evidence type="ECO:0000259" key="3">
    <source>
        <dbReference type="Pfam" id="PF03807"/>
    </source>
</evidence>
<comment type="caution">
    <text evidence="4">The sequence shown here is derived from an EMBL/GenBank/DDBJ whole genome shotgun (WGS) entry which is preliminary data.</text>
</comment>
<dbReference type="Pfam" id="PF03807">
    <property type="entry name" value="F420_oxidored"/>
    <property type="match status" value="1"/>
</dbReference>
<dbReference type="EMBL" id="JAOZYB010000223">
    <property type="protein sequence ID" value="MEB3963155.1"/>
    <property type="molecule type" value="Genomic_DNA"/>
</dbReference>
<name>A0ABU6CGY9_9ACTN</name>
<evidence type="ECO:0000256" key="1">
    <source>
        <dbReference type="ARBA" id="ARBA00023002"/>
    </source>
</evidence>
<dbReference type="InterPro" id="IPR051267">
    <property type="entry name" value="STEAP_metalloreductase"/>
</dbReference>
<keyword evidence="5" id="KW-1185">Reference proteome</keyword>
<feature type="compositionally biased region" description="Low complexity" evidence="2">
    <location>
        <begin position="24"/>
        <end position="36"/>
    </location>
</feature>
<organism evidence="4 5">
    <name type="scientific">Streptomyces kunmingensis</name>
    <dbReference type="NCBI Taxonomy" id="68225"/>
    <lineage>
        <taxon>Bacteria</taxon>
        <taxon>Bacillati</taxon>
        <taxon>Actinomycetota</taxon>
        <taxon>Actinomycetes</taxon>
        <taxon>Kitasatosporales</taxon>
        <taxon>Streptomycetaceae</taxon>
        <taxon>Streptomyces</taxon>
    </lineage>
</organism>
<gene>
    <name evidence="4" type="ORF">OKJ48_23340</name>
</gene>
<proteinExistence type="predicted"/>
<dbReference type="PANTHER" id="PTHR14239">
    <property type="entry name" value="DUDULIN-RELATED"/>
    <property type="match status" value="1"/>
</dbReference>
<dbReference type="SUPFAM" id="SSF51735">
    <property type="entry name" value="NAD(P)-binding Rossmann-fold domains"/>
    <property type="match status" value="1"/>
</dbReference>
<feature type="region of interest" description="Disordered" evidence="2">
    <location>
        <begin position="1"/>
        <end position="52"/>
    </location>
</feature>
<evidence type="ECO:0000313" key="4">
    <source>
        <dbReference type="EMBL" id="MEB3963155.1"/>
    </source>
</evidence>
<dbReference type="InterPro" id="IPR028939">
    <property type="entry name" value="P5C_Rdtase_cat_N"/>
</dbReference>
<sequence>MAAERDEGSLNPLTYQRRSRPRGARLTAKLRATTTRPPGSGQNEATQEPRSDTAMQTLGIIGSGAIGSAVARLAVAADIEVVIANSRGPQSLGGLVEELGPRARAGTVDQAASAGEASLLSIPMTAYRALPDGLLEGRIVLDTGNYYPYRDGRVAEIDSEEVTTAELIQQLLPGARLVKAFNNILAHHIPQLARPAGAPDRSALPVAGDDSAAKVRAAELVGRLGFDTVDAGTLAESWRFDPESDAYTRLYCADPAVPVEQILEAPAAPLAADKLRAALRTGRRVKVAERTF</sequence>
<feature type="compositionally biased region" description="Polar residues" evidence="2">
    <location>
        <begin position="40"/>
        <end position="52"/>
    </location>
</feature>
<accession>A0ABU6CGY9</accession>
<keyword evidence="1" id="KW-0560">Oxidoreductase</keyword>